<dbReference type="Proteomes" id="UP000030766">
    <property type="component" value="Unassembled WGS sequence"/>
</dbReference>
<gene>
    <name evidence="1" type="ORF">FOZG_17607</name>
</gene>
<reference evidence="1" key="1">
    <citation type="submission" date="2011-06" db="EMBL/GenBank/DDBJ databases">
        <title>The Genome Sequence of Fusarium oxysporum Fo47.</title>
        <authorList>
            <consortium name="The Broad Institute Genome Sequencing Platform"/>
            <person name="Ma L.-J."/>
            <person name="Gale L.R."/>
            <person name="Schwartz D.C."/>
            <person name="Zhou S."/>
            <person name="Corby-Kistler H."/>
            <person name="Young S.K."/>
            <person name="Zeng Q."/>
            <person name="Gargeya S."/>
            <person name="Fitzgerald M."/>
            <person name="Haas B."/>
            <person name="Abouelleil A."/>
            <person name="Alvarado L."/>
            <person name="Arachchi H.M."/>
            <person name="Berlin A."/>
            <person name="Brown A."/>
            <person name="Chapman S.B."/>
            <person name="Chen Z."/>
            <person name="Dunbar C."/>
            <person name="Freedman E."/>
            <person name="Gearin G."/>
            <person name="Gellesch M."/>
            <person name="Goldberg J."/>
            <person name="Griggs A."/>
            <person name="Gujja S."/>
            <person name="Heiman D."/>
            <person name="Howarth C."/>
            <person name="Larson L."/>
            <person name="Lui A."/>
            <person name="MacDonald P.J.P."/>
            <person name="Mehta T."/>
            <person name="Montmayeur A."/>
            <person name="Murphy C."/>
            <person name="Neiman D."/>
            <person name="Pearson M."/>
            <person name="Priest M."/>
            <person name="Roberts A."/>
            <person name="Saif S."/>
            <person name="Shea T."/>
            <person name="Shenoy N."/>
            <person name="Sisk P."/>
            <person name="Stolte C."/>
            <person name="Sykes S."/>
            <person name="Wortman J."/>
            <person name="Nusbaum C."/>
            <person name="Birren B."/>
        </authorList>
    </citation>
    <scope>NUCLEOTIDE SEQUENCE [LARGE SCALE GENOMIC DNA]</scope>
    <source>
        <strain evidence="1">Fo47</strain>
    </source>
</reference>
<dbReference type="EMBL" id="JH717919">
    <property type="protein sequence ID" value="EWZ28739.1"/>
    <property type="molecule type" value="Genomic_DNA"/>
</dbReference>
<evidence type="ECO:0000313" key="1">
    <source>
        <dbReference type="EMBL" id="EWZ28739.1"/>
    </source>
</evidence>
<dbReference type="VEuPathDB" id="FungiDB:FOZG_17607"/>
<protein>
    <submittedName>
        <fullName evidence="1">Uncharacterized protein</fullName>
    </submittedName>
</protein>
<accession>W9JE72</accession>
<proteinExistence type="predicted"/>
<dbReference type="HOGENOM" id="CLU_2941770_0_0_1"/>
<organism evidence="1">
    <name type="scientific">Fusarium oxysporum Fo47</name>
    <dbReference type="NCBI Taxonomy" id="660027"/>
    <lineage>
        <taxon>Eukaryota</taxon>
        <taxon>Fungi</taxon>
        <taxon>Dikarya</taxon>
        <taxon>Ascomycota</taxon>
        <taxon>Pezizomycotina</taxon>
        <taxon>Sordariomycetes</taxon>
        <taxon>Hypocreomycetidae</taxon>
        <taxon>Hypocreales</taxon>
        <taxon>Nectriaceae</taxon>
        <taxon>Fusarium</taxon>
        <taxon>Fusarium oxysporum species complex</taxon>
    </lineage>
</organism>
<sequence length="60" mass="6601">MIAVGPGPLWIAKSESTPRQALLLLGQISTCDAVDLKFDNWDSGEDGRTAEAEKDLWDRL</sequence>
<reference evidence="1" key="2">
    <citation type="submission" date="2012-06" db="EMBL/GenBank/DDBJ databases">
        <title>Annotation of the Genome Sequence of Fusarium oxysporum Fo47.</title>
        <authorList>
            <consortium name="The Broad Institute Genomics Platform"/>
            <person name="Ma L.-J."/>
            <person name="Corby-Kistler H."/>
            <person name="Broz K."/>
            <person name="Gale L.R."/>
            <person name="Jonkers W."/>
            <person name="O'Donnell K."/>
            <person name="Ploetz R."/>
            <person name="Steinberg C."/>
            <person name="Schwartz D.C."/>
            <person name="VanEtten H."/>
            <person name="Zhou S."/>
            <person name="Young S.K."/>
            <person name="Zeng Q."/>
            <person name="Gargeya S."/>
            <person name="Fitzgerald M."/>
            <person name="Abouelleil A."/>
            <person name="Alvarado L."/>
            <person name="Chapman S.B."/>
            <person name="Gainer-Dewar J."/>
            <person name="Goldberg J."/>
            <person name="Griggs A."/>
            <person name="Gujja S."/>
            <person name="Hansen M."/>
            <person name="Howarth C."/>
            <person name="Imamovic A."/>
            <person name="Ireland A."/>
            <person name="Larimer J."/>
            <person name="McCowan C."/>
            <person name="Murphy C."/>
            <person name="Pearson M."/>
            <person name="Poon T.W."/>
            <person name="Priest M."/>
            <person name="Roberts A."/>
            <person name="Saif S."/>
            <person name="Shea T."/>
            <person name="Sykes S."/>
            <person name="Wortman J."/>
            <person name="Nusbaum C."/>
            <person name="Birren B."/>
        </authorList>
    </citation>
    <scope>NUCLEOTIDE SEQUENCE</scope>
    <source>
        <strain evidence="1">Fo47</strain>
    </source>
</reference>
<dbReference type="AlphaFoldDB" id="W9JE72"/>
<name>W9JE72_FUSOX</name>